<name>A0A7V4WWI7_CALAY</name>
<gene>
    <name evidence="1" type="ORF">ENK44_12425</name>
</gene>
<dbReference type="AlphaFoldDB" id="A0A7V4WWI7"/>
<protein>
    <recommendedName>
        <fullName evidence="2">LPP20 family lipoprotein</fullName>
    </recommendedName>
</protein>
<sequence length="157" mass="17602">MRNITVYFSALFTLLLLLACGSEKKQSPDRADSLAADSAYRDSSQALQMENIPAKAPEWFRHLPVNEDRLYARGTAVSTNRAIAGEKALFKAQTRLAGLLRKQNNTTSAGANAVVDRDSVSKEIDLSAYRILKEQKVQDGKKWRAYVLLELRLEEDK</sequence>
<accession>A0A7V4WWI7</accession>
<dbReference type="PROSITE" id="PS51257">
    <property type="entry name" value="PROKAR_LIPOPROTEIN"/>
    <property type="match status" value="1"/>
</dbReference>
<dbReference type="Proteomes" id="UP000885779">
    <property type="component" value="Unassembled WGS sequence"/>
</dbReference>
<organism evidence="1">
    <name type="scientific">Caldithrix abyssi</name>
    <dbReference type="NCBI Taxonomy" id="187145"/>
    <lineage>
        <taxon>Bacteria</taxon>
        <taxon>Pseudomonadati</taxon>
        <taxon>Calditrichota</taxon>
        <taxon>Calditrichia</taxon>
        <taxon>Calditrichales</taxon>
        <taxon>Calditrichaceae</taxon>
        <taxon>Caldithrix</taxon>
    </lineage>
</organism>
<comment type="caution">
    <text evidence="1">The sequence shown here is derived from an EMBL/GenBank/DDBJ whole genome shotgun (WGS) entry which is preliminary data.</text>
</comment>
<dbReference type="EMBL" id="DRQG01000114">
    <property type="protein sequence ID" value="HGY56506.1"/>
    <property type="molecule type" value="Genomic_DNA"/>
</dbReference>
<evidence type="ECO:0008006" key="2">
    <source>
        <dbReference type="Google" id="ProtNLM"/>
    </source>
</evidence>
<proteinExistence type="predicted"/>
<reference evidence="1" key="1">
    <citation type="journal article" date="2020" name="mSystems">
        <title>Genome- and Community-Level Interaction Insights into Carbon Utilization and Element Cycling Functions of Hydrothermarchaeota in Hydrothermal Sediment.</title>
        <authorList>
            <person name="Zhou Z."/>
            <person name="Liu Y."/>
            <person name="Xu W."/>
            <person name="Pan J."/>
            <person name="Luo Z.H."/>
            <person name="Li M."/>
        </authorList>
    </citation>
    <scope>NUCLEOTIDE SEQUENCE [LARGE SCALE GENOMIC DNA]</scope>
    <source>
        <strain evidence="1">HyVt-577</strain>
    </source>
</reference>
<evidence type="ECO:0000313" key="1">
    <source>
        <dbReference type="EMBL" id="HGY56506.1"/>
    </source>
</evidence>